<evidence type="ECO:0000313" key="2">
    <source>
        <dbReference type="Proteomes" id="UP001283341"/>
    </source>
</evidence>
<dbReference type="Gene3D" id="2.115.10.20">
    <property type="entry name" value="Glycosyl hydrolase domain, family 43"/>
    <property type="match status" value="1"/>
</dbReference>
<proteinExistence type="predicted"/>
<keyword evidence="2" id="KW-1185">Reference proteome</keyword>
<dbReference type="Proteomes" id="UP001283341">
    <property type="component" value="Unassembled WGS sequence"/>
</dbReference>
<protein>
    <submittedName>
        <fullName evidence="1">Uncharacterized protein</fullName>
    </submittedName>
</protein>
<dbReference type="SUPFAM" id="SSF75005">
    <property type="entry name" value="Arabinanase/levansucrase/invertase"/>
    <property type="match status" value="1"/>
</dbReference>
<dbReference type="EMBL" id="JAUEDM010000005">
    <property type="protein sequence ID" value="KAK3317070.1"/>
    <property type="molecule type" value="Genomic_DNA"/>
</dbReference>
<dbReference type="AlphaFoldDB" id="A0AAE0I229"/>
<gene>
    <name evidence="1" type="ORF">B0H66DRAFT_562735</name>
</gene>
<reference evidence="1" key="2">
    <citation type="submission" date="2023-06" db="EMBL/GenBank/DDBJ databases">
        <authorList>
            <consortium name="Lawrence Berkeley National Laboratory"/>
            <person name="Haridas S."/>
            <person name="Hensen N."/>
            <person name="Bonometti L."/>
            <person name="Westerberg I."/>
            <person name="Brannstrom I.O."/>
            <person name="Guillou S."/>
            <person name="Cros-Aarteil S."/>
            <person name="Calhoun S."/>
            <person name="Kuo A."/>
            <person name="Mondo S."/>
            <person name="Pangilinan J."/>
            <person name="Riley R."/>
            <person name="Labutti K."/>
            <person name="Andreopoulos B."/>
            <person name="Lipzen A."/>
            <person name="Chen C."/>
            <person name="Yanf M."/>
            <person name="Daum C."/>
            <person name="Ng V."/>
            <person name="Clum A."/>
            <person name="Steindorff A."/>
            <person name="Ohm R."/>
            <person name="Martin F."/>
            <person name="Silar P."/>
            <person name="Natvig D."/>
            <person name="Lalanne C."/>
            <person name="Gautier V."/>
            <person name="Ament-Velasquez S.L."/>
            <person name="Kruys A."/>
            <person name="Hutchinson M.I."/>
            <person name="Powell A.J."/>
            <person name="Barry K."/>
            <person name="Miller A.N."/>
            <person name="Grigoriev I.V."/>
            <person name="Debuchy R."/>
            <person name="Gladieux P."/>
            <person name="Thoren M.H."/>
            <person name="Johannesson H."/>
        </authorList>
    </citation>
    <scope>NUCLEOTIDE SEQUENCE</scope>
    <source>
        <strain evidence="1">CBS 118394</strain>
    </source>
</reference>
<reference evidence="1" key="1">
    <citation type="journal article" date="2023" name="Mol. Phylogenet. Evol.">
        <title>Genome-scale phylogeny and comparative genomics of the fungal order Sordariales.</title>
        <authorList>
            <person name="Hensen N."/>
            <person name="Bonometti L."/>
            <person name="Westerberg I."/>
            <person name="Brannstrom I.O."/>
            <person name="Guillou S."/>
            <person name="Cros-Aarteil S."/>
            <person name="Calhoun S."/>
            <person name="Haridas S."/>
            <person name="Kuo A."/>
            <person name="Mondo S."/>
            <person name="Pangilinan J."/>
            <person name="Riley R."/>
            <person name="LaButti K."/>
            <person name="Andreopoulos B."/>
            <person name="Lipzen A."/>
            <person name="Chen C."/>
            <person name="Yan M."/>
            <person name="Daum C."/>
            <person name="Ng V."/>
            <person name="Clum A."/>
            <person name="Steindorff A."/>
            <person name="Ohm R.A."/>
            <person name="Martin F."/>
            <person name="Silar P."/>
            <person name="Natvig D.O."/>
            <person name="Lalanne C."/>
            <person name="Gautier V."/>
            <person name="Ament-Velasquez S.L."/>
            <person name="Kruys A."/>
            <person name="Hutchinson M.I."/>
            <person name="Powell A.J."/>
            <person name="Barry K."/>
            <person name="Miller A.N."/>
            <person name="Grigoriev I.V."/>
            <person name="Debuchy R."/>
            <person name="Gladieux P."/>
            <person name="Hiltunen Thoren M."/>
            <person name="Johannesson H."/>
        </authorList>
    </citation>
    <scope>NUCLEOTIDE SEQUENCE</scope>
    <source>
        <strain evidence="1">CBS 118394</strain>
    </source>
</reference>
<sequence length="89" mass="9413">MFPCHGPGPSLVFMDDVSYATSSSLGGPYIKSSRPLLVTGDYGVTAPGGTASVDGGGHLVFHARCESDGLSRCMFQVGWKFENREVLVT</sequence>
<name>A0AAE0I229_9PEZI</name>
<comment type="caution">
    <text evidence="1">The sequence shown here is derived from an EMBL/GenBank/DDBJ whole genome shotgun (WGS) entry which is preliminary data.</text>
</comment>
<organism evidence="1 2">
    <name type="scientific">Apodospora peruviana</name>
    <dbReference type="NCBI Taxonomy" id="516989"/>
    <lineage>
        <taxon>Eukaryota</taxon>
        <taxon>Fungi</taxon>
        <taxon>Dikarya</taxon>
        <taxon>Ascomycota</taxon>
        <taxon>Pezizomycotina</taxon>
        <taxon>Sordariomycetes</taxon>
        <taxon>Sordariomycetidae</taxon>
        <taxon>Sordariales</taxon>
        <taxon>Lasiosphaeriaceae</taxon>
        <taxon>Apodospora</taxon>
    </lineage>
</organism>
<accession>A0AAE0I229</accession>
<dbReference type="InterPro" id="IPR023296">
    <property type="entry name" value="Glyco_hydro_beta-prop_sf"/>
</dbReference>
<evidence type="ECO:0000313" key="1">
    <source>
        <dbReference type="EMBL" id="KAK3317070.1"/>
    </source>
</evidence>